<gene>
    <name evidence="2" type="ORF">PNEJI1_001529</name>
</gene>
<dbReference type="InterPro" id="IPR001806">
    <property type="entry name" value="Small_GTPase"/>
</dbReference>
<dbReference type="EMBL" id="CAKM01000229">
    <property type="protein sequence ID" value="CCJ30031.1"/>
    <property type="molecule type" value="Genomic_DNA"/>
</dbReference>
<dbReference type="GO" id="GO:0005525">
    <property type="term" value="F:GTP binding"/>
    <property type="evidence" value="ECO:0007669"/>
    <property type="project" value="InterPro"/>
</dbReference>
<dbReference type="CDD" id="cd01860">
    <property type="entry name" value="Rab5_related"/>
    <property type="match status" value="1"/>
</dbReference>
<evidence type="ECO:0000313" key="2">
    <source>
        <dbReference type="EMBL" id="CCJ30031.1"/>
    </source>
</evidence>
<dbReference type="InterPro" id="IPR027417">
    <property type="entry name" value="P-loop_NTPase"/>
</dbReference>
<dbReference type="NCBIfam" id="TIGR00231">
    <property type="entry name" value="small_GTP"/>
    <property type="match status" value="1"/>
</dbReference>
<dbReference type="SMART" id="SM00174">
    <property type="entry name" value="RHO"/>
    <property type="match status" value="1"/>
</dbReference>
<protein>
    <recommendedName>
        <fullName evidence="4">GTP-binding protein ypt5</fullName>
    </recommendedName>
</protein>
<dbReference type="PRINTS" id="PR00449">
    <property type="entry name" value="RASTRNSFRMNG"/>
</dbReference>
<dbReference type="Gene3D" id="3.40.50.300">
    <property type="entry name" value="P-loop containing nucleotide triphosphate hydrolases"/>
    <property type="match status" value="1"/>
</dbReference>
<dbReference type="STRING" id="1209962.L0PCC3"/>
<dbReference type="InParanoid" id="L0PCC3"/>
<dbReference type="SMART" id="SM00175">
    <property type="entry name" value="RAB"/>
    <property type="match status" value="1"/>
</dbReference>
<evidence type="ECO:0008006" key="4">
    <source>
        <dbReference type="Google" id="ProtNLM"/>
    </source>
</evidence>
<dbReference type="AlphaFoldDB" id="L0PCC3"/>
<organism evidence="3">
    <name type="scientific">Pneumocystis jirovecii</name>
    <name type="common">Human pneumocystis pneumonia agent</name>
    <dbReference type="NCBI Taxonomy" id="42068"/>
    <lineage>
        <taxon>Eukaryota</taxon>
        <taxon>Fungi</taxon>
        <taxon>Dikarya</taxon>
        <taxon>Ascomycota</taxon>
        <taxon>Taphrinomycotina</taxon>
        <taxon>Pneumocystomycetes</taxon>
        <taxon>Pneumocystaceae</taxon>
        <taxon>Pneumocystis</taxon>
    </lineage>
</organism>
<evidence type="ECO:0000313" key="3">
    <source>
        <dbReference type="Proteomes" id="UP000010422"/>
    </source>
</evidence>
<sequence length="193" mass="21574">MIDYRESTIGAAFLTQTLCLDETTVIKFEIWLLRDTAGQERYRSLAPMYYRNADCAIVVYDITQTESLDKAKSWVKELHRQACGNIVIALAGNKADLASRRAVETSDAQAYAEEAGLIFFETSAKDAQNVNNLFQAIGKVFFFKISILFTMCLAKKLPLEHTTSKPRSSGLTRDVDLSRRSSIANTSSTCNYS</sequence>
<evidence type="ECO:0000256" key="1">
    <source>
        <dbReference type="ARBA" id="ARBA00022741"/>
    </source>
</evidence>
<dbReference type="SUPFAM" id="SSF52540">
    <property type="entry name" value="P-loop containing nucleoside triphosphate hydrolases"/>
    <property type="match status" value="1"/>
</dbReference>
<proteinExistence type="predicted"/>
<accession>L0PCC3</accession>
<dbReference type="PROSITE" id="PS51419">
    <property type="entry name" value="RAB"/>
    <property type="match status" value="1"/>
</dbReference>
<dbReference type="PROSITE" id="PS51421">
    <property type="entry name" value="RAS"/>
    <property type="match status" value="1"/>
</dbReference>
<dbReference type="GO" id="GO:0003924">
    <property type="term" value="F:GTPase activity"/>
    <property type="evidence" value="ECO:0007669"/>
    <property type="project" value="InterPro"/>
</dbReference>
<reference evidence="2 3" key="1">
    <citation type="journal article" date="2012" name="MBio">
        <title>De novo assembly of the Pneumocystis jirovecii genome from a single bronchoalveolar lavage fluid specimen from a patient.</title>
        <authorList>
            <person name="Cisse O.H."/>
            <person name="Pagni M."/>
            <person name="Hauser P.M."/>
        </authorList>
    </citation>
    <scope>NUCLEOTIDE SEQUENCE [LARGE SCALE GENOMIC DNA]</scope>
    <source>
        <strain evidence="2 3">SE8</strain>
    </source>
</reference>
<comment type="caution">
    <text evidence="2">The sequence shown here is derived from an EMBL/GenBank/DDBJ whole genome shotgun (WGS) entry which is preliminary data.</text>
</comment>
<name>L0PCC3_PNEJI</name>
<dbReference type="Proteomes" id="UP000010422">
    <property type="component" value="Unassembled WGS sequence"/>
</dbReference>
<dbReference type="VEuPathDB" id="FungiDB:PNEJI1_001529"/>
<dbReference type="PANTHER" id="PTHR47978">
    <property type="match status" value="1"/>
</dbReference>
<dbReference type="SMART" id="SM00173">
    <property type="entry name" value="RAS"/>
    <property type="match status" value="1"/>
</dbReference>
<dbReference type="FunCoup" id="L0PCC3">
    <property type="interactions" value="391"/>
</dbReference>
<dbReference type="InterPro" id="IPR005225">
    <property type="entry name" value="Small_GTP-bd"/>
</dbReference>
<dbReference type="Pfam" id="PF00071">
    <property type="entry name" value="Ras"/>
    <property type="match status" value="1"/>
</dbReference>
<dbReference type="FunFam" id="3.40.50.300:FF:001447">
    <property type="entry name" value="Ras-related protein Rab-1B"/>
    <property type="match status" value="1"/>
</dbReference>
<keyword evidence="1" id="KW-0547">Nucleotide-binding</keyword>